<name>A0A8H7S9S6_9FUNG</name>
<gene>
    <name evidence="4" type="ORF">INT45_005976</name>
</gene>
<dbReference type="PANTHER" id="PTHR34002">
    <property type="entry name" value="BLR1656 PROTEIN"/>
    <property type="match status" value="1"/>
</dbReference>
<dbReference type="InterPro" id="IPR013320">
    <property type="entry name" value="ConA-like_dom_sf"/>
</dbReference>
<protein>
    <recommendedName>
        <fullName evidence="6">Endoglucanase</fullName>
    </recommendedName>
</protein>
<proteinExistence type="inferred from homology"/>
<dbReference type="GO" id="GO:0008810">
    <property type="term" value="F:cellulase activity"/>
    <property type="evidence" value="ECO:0007669"/>
    <property type="project" value="InterPro"/>
</dbReference>
<keyword evidence="3" id="KW-0732">Signal</keyword>
<dbReference type="InterPro" id="IPR002594">
    <property type="entry name" value="GH12"/>
</dbReference>
<comment type="similarity">
    <text evidence="1 2">Belongs to the glycosyl hydrolase 12 (cellulase H) family.</text>
</comment>
<dbReference type="Proteomes" id="UP000646827">
    <property type="component" value="Unassembled WGS sequence"/>
</dbReference>
<dbReference type="Gene3D" id="2.60.120.180">
    <property type="match status" value="1"/>
</dbReference>
<dbReference type="SUPFAM" id="SSF49899">
    <property type="entry name" value="Concanavalin A-like lectins/glucanases"/>
    <property type="match status" value="1"/>
</dbReference>
<dbReference type="GO" id="GO:0000272">
    <property type="term" value="P:polysaccharide catabolic process"/>
    <property type="evidence" value="ECO:0007669"/>
    <property type="project" value="UniProtKB-KW"/>
</dbReference>
<dbReference type="Pfam" id="PF01670">
    <property type="entry name" value="Glyco_hydro_12"/>
    <property type="match status" value="1"/>
</dbReference>
<evidence type="ECO:0000256" key="3">
    <source>
        <dbReference type="SAM" id="SignalP"/>
    </source>
</evidence>
<dbReference type="PANTHER" id="PTHR34002:SF9">
    <property type="entry name" value="XYLOGLUCAN-SPECIFIC ENDO-BETA-1,4-GLUCANASE A"/>
    <property type="match status" value="1"/>
</dbReference>
<dbReference type="InterPro" id="IPR013319">
    <property type="entry name" value="GH11/12"/>
</dbReference>
<dbReference type="OrthoDB" id="95118at2759"/>
<sequence length="244" mass="26922">MKWAPITSTLLLVSTATFALPTTKRATELCGQWDTEEIGDYIVYNNAWNQDKGTGSQCTQIKGLNNNELAWSSAWSWDGTKYDVKTYPNAKYKPLAAKPKQLSSISSIPFKWNWSYKGDNLITDVAFDLWTAPSADSDLEFEIMIWLAAIGGAGPLGNQVGTFEYGGTNWKLYEGSNGSQKVYSFIAGNTIEKLSSDALPFLQHLVKSGYIADSQYLRDIQAGTEPFIGSNAVFETTAYTVTVK</sequence>
<organism evidence="4 5">
    <name type="scientific">Circinella minor</name>
    <dbReference type="NCBI Taxonomy" id="1195481"/>
    <lineage>
        <taxon>Eukaryota</taxon>
        <taxon>Fungi</taxon>
        <taxon>Fungi incertae sedis</taxon>
        <taxon>Mucoromycota</taxon>
        <taxon>Mucoromycotina</taxon>
        <taxon>Mucoromycetes</taxon>
        <taxon>Mucorales</taxon>
        <taxon>Lichtheimiaceae</taxon>
        <taxon>Circinella</taxon>
    </lineage>
</organism>
<evidence type="ECO:0000256" key="2">
    <source>
        <dbReference type="RuleBase" id="RU361163"/>
    </source>
</evidence>
<keyword evidence="2" id="KW-0624">Polysaccharide degradation</keyword>
<accession>A0A8H7S9S6</accession>
<keyword evidence="2" id="KW-0378">Hydrolase</keyword>
<keyword evidence="5" id="KW-1185">Reference proteome</keyword>
<reference evidence="4 5" key="1">
    <citation type="submission" date="2020-12" db="EMBL/GenBank/DDBJ databases">
        <title>Metabolic potential, ecology and presence of endohyphal bacteria is reflected in genomic diversity of Mucoromycotina.</title>
        <authorList>
            <person name="Muszewska A."/>
            <person name="Okrasinska A."/>
            <person name="Steczkiewicz K."/>
            <person name="Drgas O."/>
            <person name="Orlowska M."/>
            <person name="Perlinska-Lenart U."/>
            <person name="Aleksandrzak-Piekarczyk T."/>
            <person name="Szatraj K."/>
            <person name="Zielenkiewicz U."/>
            <person name="Pilsyk S."/>
            <person name="Malc E."/>
            <person name="Mieczkowski P."/>
            <person name="Kruszewska J.S."/>
            <person name="Biernat P."/>
            <person name="Pawlowska J."/>
        </authorList>
    </citation>
    <scope>NUCLEOTIDE SEQUENCE [LARGE SCALE GENOMIC DNA]</scope>
    <source>
        <strain evidence="4 5">CBS 142.35</strain>
    </source>
</reference>
<dbReference type="EMBL" id="JAEPRB010000018">
    <property type="protein sequence ID" value="KAG2226304.1"/>
    <property type="molecule type" value="Genomic_DNA"/>
</dbReference>
<feature type="chain" id="PRO_5034169226" description="Endoglucanase" evidence="3">
    <location>
        <begin position="20"/>
        <end position="244"/>
    </location>
</feature>
<evidence type="ECO:0000313" key="4">
    <source>
        <dbReference type="EMBL" id="KAG2226304.1"/>
    </source>
</evidence>
<evidence type="ECO:0000313" key="5">
    <source>
        <dbReference type="Proteomes" id="UP000646827"/>
    </source>
</evidence>
<feature type="signal peptide" evidence="3">
    <location>
        <begin position="1"/>
        <end position="19"/>
    </location>
</feature>
<evidence type="ECO:0000256" key="1">
    <source>
        <dbReference type="ARBA" id="ARBA00005519"/>
    </source>
</evidence>
<keyword evidence="2" id="KW-0119">Carbohydrate metabolism</keyword>
<dbReference type="AlphaFoldDB" id="A0A8H7S9S6"/>
<comment type="caution">
    <text evidence="4">The sequence shown here is derived from an EMBL/GenBank/DDBJ whole genome shotgun (WGS) entry which is preliminary data.</text>
</comment>
<keyword evidence="2" id="KW-0326">Glycosidase</keyword>
<evidence type="ECO:0008006" key="6">
    <source>
        <dbReference type="Google" id="ProtNLM"/>
    </source>
</evidence>